<evidence type="ECO:0000256" key="6">
    <source>
        <dbReference type="SAM" id="Phobius"/>
    </source>
</evidence>
<dbReference type="InterPro" id="IPR036259">
    <property type="entry name" value="MFS_trans_sf"/>
</dbReference>
<feature type="transmembrane region" description="Helical" evidence="6">
    <location>
        <begin position="85"/>
        <end position="103"/>
    </location>
</feature>
<keyword evidence="8" id="KW-1185">Reference proteome</keyword>
<organism evidence="7 8">
    <name type="scientific">Brachionus plicatilis</name>
    <name type="common">Marine rotifer</name>
    <name type="synonym">Brachionus muelleri</name>
    <dbReference type="NCBI Taxonomy" id="10195"/>
    <lineage>
        <taxon>Eukaryota</taxon>
        <taxon>Metazoa</taxon>
        <taxon>Spiralia</taxon>
        <taxon>Gnathifera</taxon>
        <taxon>Rotifera</taxon>
        <taxon>Eurotatoria</taxon>
        <taxon>Monogononta</taxon>
        <taxon>Pseudotrocha</taxon>
        <taxon>Ploima</taxon>
        <taxon>Brachionidae</taxon>
        <taxon>Brachionus</taxon>
    </lineage>
</organism>
<feature type="transmembrane region" description="Helical" evidence="6">
    <location>
        <begin position="308"/>
        <end position="330"/>
    </location>
</feature>
<dbReference type="EMBL" id="REGN01002500">
    <property type="protein sequence ID" value="RNA27739.1"/>
    <property type="molecule type" value="Genomic_DNA"/>
</dbReference>
<feature type="transmembrane region" description="Helical" evidence="6">
    <location>
        <begin position="337"/>
        <end position="357"/>
    </location>
</feature>
<name>A0A3M7RWB5_BRAPC</name>
<feature type="transmembrane region" description="Helical" evidence="6">
    <location>
        <begin position="153"/>
        <end position="176"/>
    </location>
</feature>
<accession>A0A3M7RWB5</accession>
<proteinExistence type="inferred from homology"/>
<dbReference type="GO" id="GO:0016020">
    <property type="term" value="C:membrane"/>
    <property type="evidence" value="ECO:0007669"/>
    <property type="project" value="UniProtKB-SubCell"/>
</dbReference>
<comment type="similarity">
    <text evidence="2">Belongs to the unc-93 family.</text>
</comment>
<dbReference type="PANTHER" id="PTHR19444:SF13">
    <property type="entry name" value="PROTEIN UNC-93 HOMOLOG A"/>
    <property type="match status" value="1"/>
</dbReference>
<reference evidence="7 8" key="1">
    <citation type="journal article" date="2018" name="Sci. Rep.">
        <title>Genomic signatures of local adaptation to the degree of environmental predictability in rotifers.</title>
        <authorList>
            <person name="Franch-Gras L."/>
            <person name="Hahn C."/>
            <person name="Garcia-Roger E.M."/>
            <person name="Carmona M.J."/>
            <person name="Serra M."/>
            <person name="Gomez A."/>
        </authorList>
    </citation>
    <scope>NUCLEOTIDE SEQUENCE [LARGE SCALE GENOMIC DNA]</scope>
    <source>
        <strain evidence="7">HYR1</strain>
    </source>
</reference>
<evidence type="ECO:0000256" key="2">
    <source>
        <dbReference type="ARBA" id="ARBA00009172"/>
    </source>
</evidence>
<keyword evidence="3 6" id="KW-0812">Transmembrane</keyword>
<keyword evidence="4 6" id="KW-1133">Transmembrane helix</keyword>
<comment type="subcellular location">
    <subcellularLocation>
        <location evidence="1">Membrane</location>
        <topology evidence="1">Multi-pass membrane protein</topology>
    </subcellularLocation>
</comment>
<keyword evidence="5 6" id="KW-0472">Membrane</keyword>
<feature type="transmembrane region" description="Helical" evidence="6">
    <location>
        <begin position="24"/>
        <end position="42"/>
    </location>
</feature>
<dbReference type="Gene3D" id="1.20.1250.20">
    <property type="entry name" value="MFS general substrate transporter like domains"/>
    <property type="match status" value="1"/>
</dbReference>
<evidence type="ECO:0000256" key="3">
    <source>
        <dbReference type="ARBA" id="ARBA00022692"/>
    </source>
</evidence>
<sequence>MKSTNDAISERNWANSGYLIHKNLFVIGLAWFLLFTAFQSMANLQSSLNSDAGIGTLSLSTIYITLVISCFFWPPIMINYFGIKNTIITSQFAYLVFIAANTYPKWYTLIPSAILLGIFAGPLWTAKCTYLTEIAGFYANISGESNEAVVNRFFGIFFSMFQMSQIVGNLISSTILKPEVSQSMEKLRSRDSCGFNDCPTDQLGNQEDQIIKAQLSTVYTLCLVYILLGFLSIILIRIALNEYKSNKMLSDSKKDVDNFSLFISTVKQLKNKNQILILPLTLWLGFSLAFIGADYTKSFVACSKGVDYVGYAMIFFGLLNVIGSYLFGLLVKYVGRIPCFLTAAILNYFLIFVMMSWQLNRTENDYVFYLIPALWGLADSAWQTQVNSIYGVLFKSNQEAAFSNFRLWESVGFAVSYAYSNYLCMFSLPTSTFGDLVAATNGTQY</sequence>
<dbReference type="OrthoDB" id="78663at2759"/>
<feature type="transmembrane region" description="Helical" evidence="6">
    <location>
        <begin position="54"/>
        <end position="73"/>
    </location>
</feature>
<evidence type="ECO:0000256" key="1">
    <source>
        <dbReference type="ARBA" id="ARBA00004141"/>
    </source>
</evidence>
<comment type="caution">
    <text evidence="7">The sequence shown here is derived from an EMBL/GenBank/DDBJ whole genome shotgun (WGS) entry which is preliminary data.</text>
</comment>
<protein>
    <submittedName>
        <fullName evidence="7">UNC93</fullName>
    </submittedName>
</protein>
<dbReference type="Proteomes" id="UP000276133">
    <property type="component" value="Unassembled WGS sequence"/>
</dbReference>
<dbReference type="SUPFAM" id="SSF103473">
    <property type="entry name" value="MFS general substrate transporter"/>
    <property type="match status" value="1"/>
</dbReference>
<dbReference type="InterPro" id="IPR051951">
    <property type="entry name" value="UNC-93_regulatory"/>
</dbReference>
<feature type="transmembrane region" description="Helical" evidence="6">
    <location>
        <begin position="109"/>
        <end position="132"/>
    </location>
</feature>
<gene>
    <name evidence="7" type="ORF">BpHYR1_011816</name>
</gene>
<evidence type="ECO:0000313" key="7">
    <source>
        <dbReference type="EMBL" id="RNA27739.1"/>
    </source>
</evidence>
<evidence type="ECO:0000256" key="4">
    <source>
        <dbReference type="ARBA" id="ARBA00022989"/>
    </source>
</evidence>
<dbReference type="Pfam" id="PF05978">
    <property type="entry name" value="UNC-93"/>
    <property type="match status" value="1"/>
</dbReference>
<evidence type="ECO:0000256" key="5">
    <source>
        <dbReference type="ARBA" id="ARBA00023136"/>
    </source>
</evidence>
<feature type="transmembrane region" description="Helical" evidence="6">
    <location>
        <begin position="218"/>
        <end position="240"/>
    </location>
</feature>
<dbReference type="PANTHER" id="PTHR19444">
    <property type="entry name" value="UNC-93 RELATED"/>
    <property type="match status" value="1"/>
</dbReference>
<dbReference type="AlphaFoldDB" id="A0A3M7RWB5"/>
<dbReference type="InterPro" id="IPR010291">
    <property type="entry name" value="Ion_channel_UNC-93"/>
</dbReference>
<dbReference type="STRING" id="10195.A0A3M7RWB5"/>
<evidence type="ECO:0000313" key="8">
    <source>
        <dbReference type="Proteomes" id="UP000276133"/>
    </source>
</evidence>
<feature type="transmembrane region" description="Helical" evidence="6">
    <location>
        <begin position="275"/>
        <end position="296"/>
    </location>
</feature>